<reference evidence="1" key="1">
    <citation type="submission" date="2018-08" db="EMBL/GenBank/DDBJ databases">
        <authorList>
            <person name="Ashton P.M."/>
            <person name="Dallman T."/>
            <person name="Nair S."/>
            <person name="De Pinna E."/>
            <person name="Peters T."/>
            <person name="Grant K."/>
        </authorList>
    </citation>
    <scope>NUCLEOTIDE SEQUENCE [LARGE SCALE GENOMIC DNA]</scope>
    <source>
        <strain evidence="1">294779</strain>
    </source>
</reference>
<protein>
    <submittedName>
        <fullName evidence="1">Uncharacterized protein</fullName>
    </submittedName>
</protein>
<proteinExistence type="predicted"/>
<organism evidence="1">
    <name type="scientific">Salmonella diarizonae</name>
    <dbReference type="NCBI Taxonomy" id="59204"/>
    <lineage>
        <taxon>Bacteria</taxon>
        <taxon>Pseudomonadati</taxon>
        <taxon>Pseudomonadota</taxon>
        <taxon>Gammaproteobacteria</taxon>
        <taxon>Enterobacterales</taxon>
        <taxon>Enterobacteriaceae</taxon>
        <taxon>Salmonella</taxon>
    </lineage>
</organism>
<dbReference type="EMBL" id="AAIBIC010000017">
    <property type="protein sequence ID" value="ECC3915229.1"/>
    <property type="molecule type" value="Genomic_DNA"/>
</dbReference>
<name>A0A5Y1Y8A4_SALDZ</name>
<evidence type="ECO:0000313" key="1">
    <source>
        <dbReference type="EMBL" id="ECC3915229.1"/>
    </source>
</evidence>
<dbReference type="AlphaFoldDB" id="A0A5Y1Y8A4"/>
<dbReference type="Proteomes" id="UP000839735">
    <property type="component" value="Unassembled WGS sequence"/>
</dbReference>
<comment type="caution">
    <text evidence="1">The sequence shown here is derived from an EMBL/GenBank/DDBJ whole genome shotgun (WGS) entry which is preliminary data.</text>
</comment>
<gene>
    <name evidence="1" type="ORF">CTQ69_14700</name>
</gene>
<sequence length="68" mass="8141">MNRFWFNFNHNPPQRWRPFLMMLFKKLSHGRFSPDYQPGDLRRHAKNTCAQSKISYRIVNFPVGAACL</sequence>
<accession>A0A5Y1Y8A4</accession>